<dbReference type="GO" id="GO:0005634">
    <property type="term" value="C:nucleus"/>
    <property type="evidence" value="ECO:0007669"/>
    <property type="project" value="UniProtKB-SubCell"/>
</dbReference>
<dbReference type="STRING" id="331657.A0A4U0X148"/>
<dbReference type="GO" id="GO:0007130">
    <property type="term" value="P:synaptonemal complex assembly"/>
    <property type="evidence" value="ECO:0007669"/>
    <property type="project" value="TreeGrafter"/>
</dbReference>
<dbReference type="InterPro" id="IPR003511">
    <property type="entry name" value="HORMA_dom"/>
</dbReference>
<evidence type="ECO:0000256" key="2">
    <source>
        <dbReference type="ARBA" id="ARBA00004286"/>
    </source>
</evidence>
<dbReference type="GO" id="GO:0005694">
    <property type="term" value="C:chromosome"/>
    <property type="evidence" value="ECO:0007669"/>
    <property type="project" value="UniProtKB-SubCell"/>
</dbReference>
<dbReference type="AlphaFoldDB" id="A0A4U0X148"/>
<name>A0A4U0X148_9PEZI</name>
<gene>
    <name evidence="9" type="ORF">B0A49_07883</name>
</gene>
<feature type="region of interest" description="Disordered" evidence="7">
    <location>
        <begin position="743"/>
        <end position="788"/>
    </location>
</feature>
<comment type="caution">
    <text evidence="9">The sequence shown here is derived from an EMBL/GenBank/DDBJ whole genome shotgun (WGS) entry which is preliminary data.</text>
</comment>
<evidence type="ECO:0000256" key="1">
    <source>
        <dbReference type="ARBA" id="ARBA00004123"/>
    </source>
</evidence>
<dbReference type="Pfam" id="PF02301">
    <property type="entry name" value="HORMA"/>
    <property type="match status" value="1"/>
</dbReference>
<dbReference type="SUPFAM" id="SSF56019">
    <property type="entry name" value="The spindle assembly checkpoint protein mad2"/>
    <property type="match status" value="1"/>
</dbReference>
<evidence type="ECO:0000256" key="7">
    <source>
        <dbReference type="SAM" id="MobiDB-lite"/>
    </source>
</evidence>
<feature type="compositionally biased region" description="Basic and acidic residues" evidence="7">
    <location>
        <begin position="756"/>
        <end position="779"/>
    </location>
</feature>
<dbReference type="PROSITE" id="PS50815">
    <property type="entry name" value="HORMA"/>
    <property type="match status" value="1"/>
</dbReference>
<dbReference type="OrthoDB" id="1928087at2759"/>
<keyword evidence="4" id="KW-0539">Nucleus</keyword>
<dbReference type="GO" id="GO:0051598">
    <property type="term" value="P:meiotic recombination checkpoint signaling"/>
    <property type="evidence" value="ECO:0007669"/>
    <property type="project" value="TreeGrafter"/>
</dbReference>
<evidence type="ECO:0000256" key="4">
    <source>
        <dbReference type="ARBA" id="ARBA00023242"/>
    </source>
</evidence>
<dbReference type="PANTHER" id="PTHR48225:SF7">
    <property type="entry name" value="MEIOSIS-SPECIFIC PROTEIN HOP1"/>
    <property type="match status" value="1"/>
</dbReference>
<feature type="coiled-coil region" evidence="6">
    <location>
        <begin position="495"/>
        <end position="522"/>
    </location>
</feature>
<dbReference type="Gene3D" id="3.30.900.10">
    <property type="entry name" value="HORMA domain"/>
    <property type="match status" value="1"/>
</dbReference>
<evidence type="ECO:0000256" key="6">
    <source>
        <dbReference type="SAM" id="Coils"/>
    </source>
</evidence>
<dbReference type="InterPro" id="IPR036570">
    <property type="entry name" value="HORMA_dom_sf"/>
</dbReference>
<keyword evidence="5" id="KW-0469">Meiosis</keyword>
<feature type="region of interest" description="Disordered" evidence="7">
    <location>
        <begin position="803"/>
        <end position="855"/>
    </location>
</feature>
<dbReference type="PANTHER" id="PTHR48225">
    <property type="entry name" value="HORMA DOMAIN-CONTAINING PROTEIN 1"/>
    <property type="match status" value="1"/>
</dbReference>
<evidence type="ECO:0000313" key="10">
    <source>
        <dbReference type="Proteomes" id="UP000308768"/>
    </source>
</evidence>
<evidence type="ECO:0000256" key="3">
    <source>
        <dbReference type="ARBA" id="ARBA00022454"/>
    </source>
</evidence>
<reference evidence="9 10" key="1">
    <citation type="submission" date="2017-03" db="EMBL/GenBank/DDBJ databases">
        <title>Genomes of endolithic fungi from Antarctica.</title>
        <authorList>
            <person name="Coleine C."/>
            <person name="Masonjones S."/>
            <person name="Stajich J.E."/>
        </authorList>
    </citation>
    <scope>NUCLEOTIDE SEQUENCE [LARGE SCALE GENOMIC DNA]</scope>
    <source>
        <strain evidence="9 10">CCFEE 5187</strain>
    </source>
</reference>
<feature type="compositionally biased region" description="Basic and acidic residues" evidence="7">
    <location>
        <begin position="821"/>
        <end position="832"/>
    </location>
</feature>
<comment type="subcellular location">
    <subcellularLocation>
        <location evidence="2">Chromosome</location>
    </subcellularLocation>
    <subcellularLocation>
        <location evidence="1">Nucleus</location>
    </subcellularLocation>
</comment>
<evidence type="ECO:0000259" key="8">
    <source>
        <dbReference type="PROSITE" id="PS50815"/>
    </source>
</evidence>
<evidence type="ECO:0000256" key="5">
    <source>
        <dbReference type="ARBA" id="ARBA00023254"/>
    </source>
</evidence>
<evidence type="ECO:0000313" key="9">
    <source>
        <dbReference type="EMBL" id="TKA69317.1"/>
    </source>
</evidence>
<accession>A0A4U0X148</accession>
<sequence length="855" mass="95925">MAQLQVAKTRVKGTAEPFTKTSEPKSVQLVEQWQSIELVQTLLHGSISCLFYLRNLFAEGCFDDQYYVTSGTHHPYKDYAAGRTIDGKPVSHRPGTTMKVLRKGRDKSADQFLEWLEMGAFEALKRNVLRAMQLNLSENAADPSNVVESYTFTFNYSRSTDNVLSLEGLEMKGPHGEHVPIINARHGLQMLVRRVLAICCTLPDLPLRRFLTMNLFYTDDCDPHCEPSGFRENINHTLLFPNSDGWEKKTTDCGVMKTGFHDVSLKISHLHAALPSNRDNPPRIPTGLRYTAVTSCEKDIDMLLAERRPEQNASQESAASSRLDTLPPGAAEQFLAAVSSLQVSTPHRTPQVALEHRLESNKILSVNEAWLLEHGESSLLKATKGATNDDDMMNVEMMNRPLDKPGTSNTCETLRQREDVCNSQMIANSQKLSESQTTTQSPGDLQVKTNLQRMLEPDTQYDSMEETQLRDSPQFPQAFDSIVSRMGVTVPPSGLHLSQRKIEELDERKEDLLRMSRSKTRNNRRGSCSVLGRDDSDIVDCQCGENGEEDDMVIDIVVRDLSWLTDDRCLLEQNDIPLLQKMHSLALLRRAIYVIQQDGYSDEREFSENLSVDLQTATNVFKHLNEKGFIVSAPNSYKNDSAKKGKLKFIAVSSGPAFDKLLKELFNPLAKISHLVQFKPYTHLKTTLTDTKSPKFELPKQEITESHLFSQDLPQPQRCGSTHSVATAMRVNDNNEAGIKRIEQAKDADQPVATRSESRGPDILGERENSSPGENDVRHSLRRTNPRSAKTVALAALDANVRSLHASAPTRKRSRNEDEDNLLRTKTLESAKKRMRSSQSMHPINVGDVRSSPAS</sequence>
<keyword evidence="10" id="KW-1185">Reference proteome</keyword>
<keyword evidence="3" id="KW-0158">Chromosome</keyword>
<proteinExistence type="predicted"/>
<keyword evidence="6" id="KW-0175">Coiled coil</keyword>
<dbReference type="InterPro" id="IPR051294">
    <property type="entry name" value="HORMA_MeioticProgression"/>
</dbReference>
<dbReference type="Proteomes" id="UP000308768">
    <property type="component" value="Unassembled WGS sequence"/>
</dbReference>
<organism evidence="9 10">
    <name type="scientific">Cryomyces minteri</name>
    <dbReference type="NCBI Taxonomy" id="331657"/>
    <lineage>
        <taxon>Eukaryota</taxon>
        <taxon>Fungi</taxon>
        <taxon>Dikarya</taxon>
        <taxon>Ascomycota</taxon>
        <taxon>Pezizomycotina</taxon>
        <taxon>Dothideomycetes</taxon>
        <taxon>Dothideomycetes incertae sedis</taxon>
        <taxon>Cryomyces</taxon>
    </lineage>
</organism>
<feature type="domain" description="HORMA" evidence="8">
    <location>
        <begin position="33"/>
        <end position="267"/>
    </location>
</feature>
<protein>
    <recommendedName>
        <fullName evidence="8">HORMA domain-containing protein</fullName>
    </recommendedName>
</protein>
<dbReference type="EMBL" id="NAJN01000741">
    <property type="protein sequence ID" value="TKA69317.1"/>
    <property type="molecule type" value="Genomic_DNA"/>
</dbReference>